<sequence length="381" mass="44071">MQISQRLQQFQNWLKQIDKKEFLKKHYLFISIVVFPISILTFYYVLIASDKFISESKITIKETGQQPTSFNLSLFSFGNPTVREDAMYFQEYILSYDMLDYLERKLSLKKIYQNKKIDFVQRLSSDATHEEFLKYYQKHIVDVKYDDISSILTIKVYAFTPEDAKKINEAILEQCEKYINGVSHKIAKEQMNFIEQELSYANQKMQSAKNTLIKFQNTYKVIDPTQEAQAAVSLVAQLETQLASQEAQLKNLLTYLSEDSFQVQALKSQIKALKEQREIEKSKIVGGGDSKLNKIAAEYLNHKLELDFSTDVYKATLSALETTRVEASRKLKNLVIIASPNLPDEALYPKKTYNLALATLLLLIFYGILKIIIGVIKEHRL</sequence>
<dbReference type="PANTHER" id="PTHR32309:SF13">
    <property type="entry name" value="FERRIC ENTEROBACTIN TRANSPORT PROTEIN FEPE"/>
    <property type="match status" value="1"/>
</dbReference>
<proteinExistence type="predicted"/>
<protein>
    <submittedName>
        <fullName evidence="3">Capsular polysaccharide transport system permease protein</fullName>
    </submittedName>
</protein>
<keyword evidence="2" id="KW-0812">Transmembrane</keyword>
<feature type="coiled-coil region" evidence="1">
    <location>
        <begin position="191"/>
        <end position="283"/>
    </location>
</feature>
<gene>
    <name evidence="3" type="ORF">TAGGR_226</name>
</gene>
<accession>A0A0U9IAD0</accession>
<dbReference type="GO" id="GO:0005886">
    <property type="term" value="C:plasma membrane"/>
    <property type="evidence" value="ECO:0007669"/>
    <property type="project" value="TreeGrafter"/>
</dbReference>
<dbReference type="STRING" id="86166.TAGGR_226"/>
<feature type="transmembrane region" description="Helical" evidence="2">
    <location>
        <begin position="355"/>
        <end position="376"/>
    </location>
</feature>
<evidence type="ECO:0000313" key="4">
    <source>
        <dbReference type="Proteomes" id="UP000054976"/>
    </source>
</evidence>
<dbReference type="AlphaFoldDB" id="A0A0U9IAD0"/>
<keyword evidence="2" id="KW-1133">Transmembrane helix</keyword>
<reference evidence="4" key="1">
    <citation type="submission" date="2016-01" db="EMBL/GenBank/DDBJ databases">
        <title>Draft genome sequence of Thermodesulfovibrio aggregans strain TGE-P1.</title>
        <authorList>
            <person name="Sekiguchi Y."/>
            <person name="Ohashi A."/>
            <person name="Matsuura N."/>
            <person name="Tourlousse M.D."/>
        </authorList>
    </citation>
    <scope>NUCLEOTIDE SEQUENCE [LARGE SCALE GENOMIC DNA]</scope>
    <source>
        <strain evidence="4">TGE-P1</strain>
    </source>
</reference>
<dbReference type="Proteomes" id="UP000054976">
    <property type="component" value="Unassembled WGS sequence"/>
</dbReference>
<keyword evidence="4" id="KW-1185">Reference proteome</keyword>
<feature type="transmembrane region" description="Helical" evidence="2">
    <location>
        <begin position="27"/>
        <end position="46"/>
    </location>
</feature>
<dbReference type="InterPro" id="IPR050445">
    <property type="entry name" value="Bact_polysacc_biosynth/exp"/>
</dbReference>
<dbReference type="EMBL" id="BCNO01000002">
    <property type="protein sequence ID" value="GAQ95142.1"/>
    <property type="molecule type" value="Genomic_DNA"/>
</dbReference>
<name>A0A0U9IAD0_9BACT</name>
<evidence type="ECO:0000256" key="2">
    <source>
        <dbReference type="SAM" id="Phobius"/>
    </source>
</evidence>
<keyword evidence="2" id="KW-0472">Membrane</keyword>
<evidence type="ECO:0000256" key="1">
    <source>
        <dbReference type="SAM" id="Coils"/>
    </source>
</evidence>
<keyword evidence="1" id="KW-0175">Coiled coil</keyword>
<dbReference type="GO" id="GO:0004713">
    <property type="term" value="F:protein tyrosine kinase activity"/>
    <property type="evidence" value="ECO:0007669"/>
    <property type="project" value="TreeGrafter"/>
</dbReference>
<dbReference type="RefSeq" id="WP_059176593.1">
    <property type="nucleotide sequence ID" value="NZ_BCNO01000002.1"/>
</dbReference>
<dbReference type="PANTHER" id="PTHR32309">
    <property type="entry name" value="TYROSINE-PROTEIN KINASE"/>
    <property type="match status" value="1"/>
</dbReference>
<comment type="caution">
    <text evidence="3">The sequence shown here is derived from an EMBL/GenBank/DDBJ whole genome shotgun (WGS) entry which is preliminary data.</text>
</comment>
<evidence type="ECO:0000313" key="3">
    <source>
        <dbReference type="EMBL" id="GAQ95142.1"/>
    </source>
</evidence>
<organism evidence="3 4">
    <name type="scientific">Thermodesulfovibrio aggregans</name>
    <dbReference type="NCBI Taxonomy" id="86166"/>
    <lineage>
        <taxon>Bacteria</taxon>
        <taxon>Pseudomonadati</taxon>
        <taxon>Nitrospirota</taxon>
        <taxon>Thermodesulfovibrionia</taxon>
        <taxon>Thermodesulfovibrionales</taxon>
        <taxon>Thermodesulfovibrionaceae</taxon>
        <taxon>Thermodesulfovibrio</taxon>
    </lineage>
</organism>
<dbReference type="OrthoDB" id="5452389at2"/>